<name>A2EZ25_TRIV3</name>
<keyword evidence="2" id="KW-1185">Reference proteome</keyword>
<dbReference type="InterPro" id="IPR036770">
    <property type="entry name" value="Ankyrin_rpt-contain_sf"/>
</dbReference>
<dbReference type="EMBL" id="DS113547">
    <property type="protein sequence ID" value="EAY02074.1"/>
    <property type="molecule type" value="Genomic_DNA"/>
</dbReference>
<dbReference type="Gene3D" id="1.25.40.20">
    <property type="entry name" value="Ankyrin repeat-containing domain"/>
    <property type="match status" value="1"/>
</dbReference>
<dbReference type="SUPFAM" id="SSF48403">
    <property type="entry name" value="Ankyrin repeat"/>
    <property type="match status" value="2"/>
</dbReference>
<organism evidence="1 2">
    <name type="scientific">Trichomonas vaginalis (strain ATCC PRA-98 / G3)</name>
    <dbReference type="NCBI Taxonomy" id="412133"/>
    <lineage>
        <taxon>Eukaryota</taxon>
        <taxon>Metamonada</taxon>
        <taxon>Parabasalia</taxon>
        <taxon>Trichomonadida</taxon>
        <taxon>Trichomonadidae</taxon>
        <taxon>Trichomonas</taxon>
    </lineage>
</organism>
<evidence type="ECO:0000313" key="2">
    <source>
        <dbReference type="Proteomes" id="UP000001542"/>
    </source>
</evidence>
<reference evidence="1" key="1">
    <citation type="submission" date="2006-10" db="EMBL/GenBank/DDBJ databases">
        <authorList>
            <person name="Amadeo P."/>
            <person name="Zhao Q."/>
            <person name="Wortman J."/>
            <person name="Fraser-Liggett C."/>
            <person name="Carlton J."/>
        </authorList>
    </citation>
    <scope>NUCLEOTIDE SEQUENCE</scope>
    <source>
        <strain evidence="1">G3</strain>
    </source>
</reference>
<dbReference type="Proteomes" id="UP000001542">
    <property type="component" value="Unassembled WGS sequence"/>
</dbReference>
<accession>A2EZ25</accession>
<dbReference type="SMR" id="A2EZ25"/>
<dbReference type="InParanoid" id="A2EZ25"/>
<proteinExistence type="predicted"/>
<dbReference type="PANTHER" id="PTHR24159:SF5">
    <property type="entry name" value="ANK_REP_REGION DOMAIN-CONTAINING PROTEIN"/>
    <property type="match status" value="1"/>
</dbReference>
<dbReference type="KEGG" id="tva:4759911"/>
<dbReference type="VEuPathDB" id="TrichDB:TVAG_485090"/>
<dbReference type="InterPro" id="IPR002110">
    <property type="entry name" value="Ankyrin_rpt"/>
</dbReference>
<dbReference type="VEuPathDB" id="TrichDB:TVAGG3_0753980"/>
<gene>
    <name evidence="1" type="ORF">TVAG_485090</name>
</gene>
<reference evidence="1" key="2">
    <citation type="journal article" date="2007" name="Science">
        <title>Draft genome sequence of the sexually transmitted pathogen Trichomonas vaginalis.</title>
        <authorList>
            <person name="Carlton J.M."/>
            <person name="Hirt R.P."/>
            <person name="Silva J.C."/>
            <person name="Delcher A.L."/>
            <person name="Schatz M."/>
            <person name="Zhao Q."/>
            <person name="Wortman J.R."/>
            <person name="Bidwell S.L."/>
            <person name="Alsmark U.C.M."/>
            <person name="Besteiro S."/>
            <person name="Sicheritz-Ponten T."/>
            <person name="Noel C.J."/>
            <person name="Dacks J.B."/>
            <person name="Foster P.G."/>
            <person name="Simillion C."/>
            <person name="Van de Peer Y."/>
            <person name="Miranda-Saavedra D."/>
            <person name="Barton G.J."/>
            <person name="Westrop G.D."/>
            <person name="Mueller S."/>
            <person name="Dessi D."/>
            <person name="Fiori P.L."/>
            <person name="Ren Q."/>
            <person name="Paulsen I."/>
            <person name="Zhang H."/>
            <person name="Bastida-Corcuera F.D."/>
            <person name="Simoes-Barbosa A."/>
            <person name="Brown M.T."/>
            <person name="Hayes R.D."/>
            <person name="Mukherjee M."/>
            <person name="Okumura C.Y."/>
            <person name="Schneider R."/>
            <person name="Smith A.J."/>
            <person name="Vanacova S."/>
            <person name="Villalvazo M."/>
            <person name="Haas B.J."/>
            <person name="Pertea M."/>
            <person name="Feldblyum T.V."/>
            <person name="Utterback T.R."/>
            <person name="Shu C.L."/>
            <person name="Osoegawa K."/>
            <person name="de Jong P.J."/>
            <person name="Hrdy I."/>
            <person name="Horvathova L."/>
            <person name="Zubacova Z."/>
            <person name="Dolezal P."/>
            <person name="Malik S.B."/>
            <person name="Logsdon J.M. Jr."/>
            <person name="Henze K."/>
            <person name="Gupta A."/>
            <person name="Wang C.C."/>
            <person name="Dunne R.L."/>
            <person name="Upcroft J.A."/>
            <person name="Upcroft P."/>
            <person name="White O."/>
            <person name="Salzberg S.L."/>
            <person name="Tang P."/>
            <person name="Chiu C.-H."/>
            <person name="Lee Y.-S."/>
            <person name="Embley T.M."/>
            <person name="Coombs G.H."/>
            <person name="Mottram J.C."/>
            <person name="Tachezy J."/>
            <person name="Fraser-Liggett C.M."/>
            <person name="Johnson P.J."/>
        </authorList>
    </citation>
    <scope>NUCLEOTIDE SEQUENCE [LARGE SCALE GENOMIC DNA]</scope>
    <source>
        <strain evidence="1">G3</strain>
    </source>
</reference>
<dbReference type="SMART" id="SM00248">
    <property type="entry name" value="ANK"/>
    <property type="match status" value="3"/>
</dbReference>
<dbReference type="AlphaFoldDB" id="A2EZ25"/>
<dbReference type="RefSeq" id="XP_001330527.1">
    <property type="nucleotide sequence ID" value="XM_001330492.1"/>
</dbReference>
<sequence length="774" mass="90680">MSENIIVYDNLKIKNFGEVVIPQALELLLQVEDHYFNLNQEKFEDSINFFKKFITDGPGETQNDNFKYLLELFVNGKLMQSHTDNLHFNIIQTLRQIFKPLIRSDDILIYSKASDAGIDVSIPYELRESIIKQEIGPKRKPDEFTQLIYDDNVSKFQQYIETHNYDYSYTLKRRIFKKPSLNILKFILISGNSLEKFNKSELFEKSNLSKAVSSGHIELIRLLEQNGANYNNFLSDAFKSRNYELINWILENYQQEKVKKINISNLRSLIFCLENNICTNYYNFYKIFYESKFKSILEFLATYKLDFQQIDSSEIVLDTLKNKRFDYFNIFYDLGLIFPDRFVTQPLTYLVENYDPELYEKVYQFIQRNPSTRFTFSRKTIQEILSNLEILTFFVEKKLITDIGLREILSSGGIEEMNYAFSHLHAFDVNEFNSLFSFFDQFTLLFKPELIKYILENNSVSLEKNNGFNLMKFAFSSENIDLMNCLLDKGVKLVIKEENKDFYNPRTVYIHLGDEKDEDEVYDEDFDDLRLKVYNVLDGATHNNLEAYKLILERGGKAIAKGSGKCKTLLDYHASKGNTEIVKLLLEHGTKVTKYSFNHCKDSKTMNCLIENSEKEQIEDLLEELIEDDKKPSGFLYFTKKYPIKEISLYKLLKCLTKALKVKNEAICIYILNNAVIQDEEDIDSMPDEAYSWLIRAVDINSSFCVKLILAALKTTRYLDGYFDPEEAYCGFYSDNEDNDIEPASFVIPDYFLHAAKMNNTEIVKELIKYEVPS</sequence>
<evidence type="ECO:0000313" key="1">
    <source>
        <dbReference type="EMBL" id="EAY02074.1"/>
    </source>
</evidence>
<protein>
    <submittedName>
        <fullName evidence="1">Uncharacterized protein</fullName>
    </submittedName>
</protein>
<dbReference type="PANTHER" id="PTHR24159">
    <property type="match status" value="1"/>
</dbReference>